<dbReference type="GO" id="GO:0003985">
    <property type="term" value="F:acetyl-CoA C-acetyltransferase activity"/>
    <property type="evidence" value="ECO:0007669"/>
    <property type="project" value="TreeGrafter"/>
</dbReference>
<evidence type="ECO:0000313" key="7">
    <source>
        <dbReference type="EMBL" id="KPW88653.1"/>
    </source>
</evidence>
<evidence type="ECO:0000313" key="8">
    <source>
        <dbReference type="Proteomes" id="UP000050381"/>
    </source>
</evidence>
<dbReference type="Pfam" id="PF00108">
    <property type="entry name" value="Thiolase_N"/>
    <property type="match status" value="1"/>
</dbReference>
<name>A0A0P9PTP7_PSESX</name>
<feature type="domain" description="Thiolase C-terminal" evidence="6">
    <location>
        <begin position="288"/>
        <end position="386"/>
    </location>
</feature>
<dbReference type="GO" id="GO:0006635">
    <property type="term" value="P:fatty acid beta-oxidation"/>
    <property type="evidence" value="ECO:0007669"/>
    <property type="project" value="TreeGrafter"/>
</dbReference>
<dbReference type="NCBIfam" id="TIGR01930">
    <property type="entry name" value="AcCoA-C-Actrans"/>
    <property type="match status" value="1"/>
</dbReference>
<dbReference type="InterPro" id="IPR020617">
    <property type="entry name" value="Thiolase_C"/>
</dbReference>
<dbReference type="PANTHER" id="PTHR18919">
    <property type="entry name" value="ACETYL-COA C-ACYLTRANSFERASE"/>
    <property type="match status" value="1"/>
</dbReference>
<dbReference type="SUPFAM" id="SSF53901">
    <property type="entry name" value="Thiolase-like"/>
    <property type="match status" value="2"/>
</dbReference>
<keyword evidence="3 4" id="KW-0012">Acyltransferase</keyword>
<accession>A0A0P9PTP7</accession>
<proteinExistence type="inferred from homology"/>
<dbReference type="InterPro" id="IPR016039">
    <property type="entry name" value="Thiolase-like"/>
</dbReference>
<feature type="domain" description="Thiolase N-terminal" evidence="5">
    <location>
        <begin position="13"/>
        <end position="281"/>
    </location>
</feature>
<comment type="caution">
    <text evidence="7">The sequence shown here is derived from an EMBL/GenBank/DDBJ whole genome shotgun (WGS) entry which is preliminary data.</text>
</comment>
<sequence>MSSGGQYLAFSDVAIVDAVRTPWVDLGGALGHISPIDLGIKVGREVLARAAIQPDQVDGVLAGSVAQASFDAYLLPRHIGLYSGVAQSVPALGVQRICATGLELLRQAAQHVSEGGQMALCVAAESMSRNPIAAYTHRDGFPLGGAVQFKDFLWEALYDPAPAMDMIATADNLAKRYGLSREAVDGYALLSHQRALQSQLGGQWAGEIVPVNSQRFELEGYQPRGIELPRGVETVTQDSHPRATTLAALSRLRAIHADGVQTAGNSCAVVDGAAAALVGSASQSQRPVLAHLLASAVIGVAPEFMGIGPTPAIQLLLQRSGLALSDIGWLEINEAQAAQMLAVTQTLELDNERLNCLGGSLGLGHPLAATGLRLVMTLARQLREKKPALRDCRRLRRGRAGHGAADRESGIHRLLSLPLLSMTRTQNSAIYGAALDAGHPLALDRIEVNSDSRVSQHYGTRLCVPSLSFLSISSGI</sequence>
<comment type="similarity">
    <text evidence="1 4">Belongs to the thiolase-like superfamily. Thiolase family.</text>
</comment>
<evidence type="ECO:0000256" key="2">
    <source>
        <dbReference type="ARBA" id="ARBA00022679"/>
    </source>
</evidence>
<gene>
    <name evidence="7" type="ORF">ALO79_06142</name>
</gene>
<dbReference type="InterPro" id="IPR020616">
    <property type="entry name" value="Thiolase_N"/>
</dbReference>
<evidence type="ECO:0000256" key="1">
    <source>
        <dbReference type="ARBA" id="ARBA00010982"/>
    </source>
</evidence>
<dbReference type="Gene3D" id="3.40.47.10">
    <property type="match status" value="1"/>
</dbReference>
<dbReference type="CDD" id="cd00751">
    <property type="entry name" value="thiolase"/>
    <property type="match status" value="1"/>
</dbReference>
<dbReference type="Proteomes" id="UP000050381">
    <property type="component" value="Unassembled WGS sequence"/>
</dbReference>
<protein>
    <submittedName>
        <fullName evidence="7">3-ketoacyl-CoA thiolase</fullName>
    </submittedName>
</protein>
<keyword evidence="2 4" id="KW-0808">Transferase</keyword>
<organism evidence="7 8">
    <name type="scientific">Pseudomonas syringae pv. castaneae</name>
    <dbReference type="NCBI Taxonomy" id="264450"/>
    <lineage>
        <taxon>Bacteria</taxon>
        <taxon>Pseudomonadati</taxon>
        <taxon>Pseudomonadota</taxon>
        <taxon>Gammaproteobacteria</taxon>
        <taxon>Pseudomonadales</taxon>
        <taxon>Pseudomonadaceae</taxon>
        <taxon>Pseudomonas</taxon>
        <taxon>Pseudomonas syringae</taxon>
    </lineage>
</organism>
<evidence type="ECO:0000256" key="4">
    <source>
        <dbReference type="RuleBase" id="RU003557"/>
    </source>
</evidence>
<evidence type="ECO:0000259" key="6">
    <source>
        <dbReference type="Pfam" id="PF02803"/>
    </source>
</evidence>
<dbReference type="InterPro" id="IPR002155">
    <property type="entry name" value="Thiolase"/>
</dbReference>
<dbReference type="Pfam" id="PF02803">
    <property type="entry name" value="Thiolase_C"/>
    <property type="match status" value="1"/>
</dbReference>
<dbReference type="AlphaFoldDB" id="A0A0P9PTP7"/>
<dbReference type="EMBL" id="LJQD01000584">
    <property type="protein sequence ID" value="KPW88653.1"/>
    <property type="molecule type" value="Genomic_DNA"/>
</dbReference>
<reference evidence="7 8" key="1">
    <citation type="submission" date="2015-09" db="EMBL/GenBank/DDBJ databases">
        <title>Genome announcement of multiple Pseudomonas syringae strains.</title>
        <authorList>
            <person name="Thakur S."/>
            <person name="Wang P.W."/>
            <person name="Gong Y."/>
            <person name="Weir B.S."/>
            <person name="Guttman D.S."/>
        </authorList>
    </citation>
    <scope>NUCLEOTIDE SEQUENCE [LARGE SCALE GENOMIC DNA]</scope>
    <source>
        <strain evidence="7 8">ICMP9419</strain>
    </source>
</reference>
<evidence type="ECO:0000259" key="5">
    <source>
        <dbReference type="Pfam" id="PF00108"/>
    </source>
</evidence>
<evidence type="ECO:0000256" key="3">
    <source>
        <dbReference type="ARBA" id="ARBA00023315"/>
    </source>
</evidence>
<dbReference type="PANTHER" id="PTHR18919:SF107">
    <property type="entry name" value="ACETYL-COA ACETYLTRANSFERASE, CYTOSOLIC"/>
    <property type="match status" value="1"/>
</dbReference>
<dbReference type="PATRIC" id="fig|264450.4.peg.3741"/>